<comment type="caution">
    <text evidence="4">The sequence shown here is derived from an EMBL/GenBank/DDBJ whole genome shotgun (WGS) entry which is preliminary data.</text>
</comment>
<dbReference type="PANTHER" id="PTHR32332:SF20">
    <property type="entry name" value="2-NITROPROPANE DIOXYGENASE-LIKE PROTEIN"/>
    <property type="match status" value="1"/>
</dbReference>
<dbReference type="Gene3D" id="3.20.20.70">
    <property type="entry name" value="Aldolase class I"/>
    <property type="match status" value="1"/>
</dbReference>
<dbReference type="SUPFAM" id="SSF51412">
    <property type="entry name" value="Inosine monophosphate dehydrogenase (IMPDH)"/>
    <property type="match status" value="1"/>
</dbReference>
<organism evidence="4">
    <name type="scientific">marine sediment metagenome</name>
    <dbReference type="NCBI Taxonomy" id="412755"/>
    <lineage>
        <taxon>unclassified sequences</taxon>
        <taxon>metagenomes</taxon>
        <taxon>ecological metagenomes</taxon>
    </lineage>
</organism>
<evidence type="ECO:0000256" key="3">
    <source>
        <dbReference type="ARBA" id="ARBA00023002"/>
    </source>
</evidence>
<dbReference type="EMBL" id="LAZR01000266">
    <property type="protein sequence ID" value="KKN78210.1"/>
    <property type="molecule type" value="Genomic_DNA"/>
</dbReference>
<name>A0A0F9TAG0_9ZZZZ</name>
<keyword evidence="1" id="KW-0285">Flavoprotein</keyword>
<evidence type="ECO:0000256" key="1">
    <source>
        <dbReference type="ARBA" id="ARBA00022630"/>
    </source>
</evidence>
<proteinExistence type="predicted"/>
<keyword evidence="3" id="KW-0560">Oxidoreductase</keyword>
<evidence type="ECO:0000256" key="2">
    <source>
        <dbReference type="ARBA" id="ARBA00022643"/>
    </source>
</evidence>
<dbReference type="AlphaFoldDB" id="A0A0F9TAG0"/>
<gene>
    <name evidence="4" type="ORF">LCGC14_0352100</name>
</gene>
<sequence>MNHSDATSRSDAALRTPLCDIIGCRYPILQAGMGGVARSELVAAVSAAGGFGCLGMVREPPKLIAREIASVRSRTDRPFGVNLIPAATDPTLFDEELAVCLEAKVRAMVFFWEVVPEAIETAKRAGCRVLYQVGSLAAARAAEAAGADAVIVQGVEAGGHVHGSVSSLVLLPQVASALKIPVVGSGGFSSGASLVAALALGAQGIHCGTAFLATQESFAHDLHKHRVVTASCEDTVHTDAFAINWPPNSPVRVLASDVTETLGERLFGYKAEDLPREAIAMEDDRSIYLFSTDSPLQSMRGDLERLALFAGQVAGRIEAIEPAGEVVATIARDALAILSDLARIGTNAQAAALRR</sequence>
<keyword evidence="2" id="KW-0288">FMN</keyword>
<evidence type="ECO:0000313" key="4">
    <source>
        <dbReference type="EMBL" id="KKN78210.1"/>
    </source>
</evidence>
<accession>A0A0F9TAG0</accession>
<dbReference type="PANTHER" id="PTHR32332">
    <property type="entry name" value="2-NITROPROPANE DIOXYGENASE"/>
    <property type="match status" value="1"/>
</dbReference>
<dbReference type="CDD" id="cd04730">
    <property type="entry name" value="NPD_like"/>
    <property type="match status" value="1"/>
</dbReference>
<dbReference type="GO" id="GO:0018580">
    <property type="term" value="F:nitronate monooxygenase activity"/>
    <property type="evidence" value="ECO:0007669"/>
    <property type="project" value="InterPro"/>
</dbReference>
<dbReference type="InterPro" id="IPR004136">
    <property type="entry name" value="NMO"/>
</dbReference>
<reference evidence="4" key="1">
    <citation type="journal article" date="2015" name="Nature">
        <title>Complex archaea that bridge the gap between prokaryotes and eukaryotes.</title>
        <authorList>
            <person name="Spang A."/>
            <person name="Saw J.H."/>
            <person name="Jorgensen S.L."/>
            <person name="Zaremba-Niedzwiedzka K."/>
            <person name="Martijn J."/>
            <person name="Lind A.E."/>
            <person name="van Eijk R."/>
            <person name="Schleper C."/>
            <person name="Guy L."/>
            <person name="Ettema T.J."/>
        </authorList>
    </citation>
    <scope>NUCLEOTIDE SEQUENCE</scope>
</reference>
<protein>
    <recommendedName>
        <fullName evidence="5">Nitronate monooxygenase domain-containing protein</fullName>
    </recommendedName>
</protein>
<evidence type="ECO:0008006" key="5">
    <source>
        <dbReference type="Google" id="ProtNLM"/>
    </source>
</evidence>
<dbReference type="Pfam" id="PF03060">
    <property type="entry name" value="NMO"/>
    <property type="match status" value="2"/>
</dbReference>
<dbReference type="InterPro" id="IPR013785">
    <property type="entry name" value="Aldolase_TIM"/>
</dbReference>